<gene>
    <name evidence="3" type="ORF">B0H65DRAFT_574175</name>
</gene>
<dbReference type="Proteomes" id="UP001278500">
    <property type="component" value="Unassembled WGS sequence"/>
</dbReference>
<sequence length="136" mass="15257">MCTHHITRLLCPLCRLTPTLTLTSETKCPSAAAAAAHDDPSHKTFTPKEHCLKWSNKEVKSIGKEPCWGCKVQEEKKALGGRPMVEAEEEEEEEMNDNENDLEPSHIQKGRAERVLEDMKRRRLREGLGPEGPKGG</sequence>
<dbReference type="GeneID" id="87867727"/>
<protein>
    <recommendedName>
        <fullName evidence="5">Stc1 domain-containing protein</fullName>
    </recommendedName>
</protein>
<reference evidence="3" key="2">
    <citation type="submission" date="2023-06" db="EMBL/GenBank/DDBJ databases">
        <authorList>
            <consortium name="Lawrence Berkeley National Laboratory"/>
            <person name="Haridas S."/>
            <person name="Hensen N."/>
            <person name="Bonometti L."/>
            <person name="Westerberg I."/>
            <person name="Brannstrom I.O."/>
            <person name="Guillou S."/>
            <person name="Cros-Aarteil S."/>
            <person name="Calhoun S."/>
            <person name="Kuo A."/>
            <person name="Mondo S."/>
            <person name="Pangilinan J."/>
            <person name="Riley R."/>
            <person name="Labutti K."/>
            <person name="Andreopoulos B."/>
            <person name="Lipzen A."/>
            <person name="Chen C."/>
            <person name="Yanf M."/>
            <person name="Daum C."/>
            <person name="Ng V."/>
            <person name="Clum A."/>
            <person name="Steindorff A."/>
            <person name="Ohm R."/>
            <person name="Martin F."/>
            <person name="Silar P."/>
            <person name="Natvig D."/>
            <person name="Lalanne C."/>
            <person name="Gautier V."/>
            <person name="Ament-Velasquez S.L."/>
            <person name="Kruys A."/>
            <person name="Hutchinson M.I."/>
            <person name="Powell A.J."/>
            <person name="Barry K."/>
            <person name="Miller A.N."/>
            <person name="Grigoriev I.V."/>
            <person name="Debuchy R."/>
            <person name="Gladieux P."/>
            <person name="Thoren M.H."/>
            <person name="Johannesson H."/>
        </authorList>
    </citation>
    <scope>NUCLEOTIDE SEQUENCE</scope>
    <source>
        <strain evidence="3">CBS 560.94</strain>
    </source>
</reference>
<organism evidence="3 4">
    <name type="scientific">Neurospora tetraspora</name>
    <dbReference type="NCBI Taxonomy" id="94610"/>
    <lineage>
        <taxon>Eukaryota</taxon>
        <taxon>Fungi</taxon>
        <taxon>Dikarya</taxon>
        <taxon>Ascomycota</taxon>
        <taxon>Pezizomycotina</taxon>
        <taxon>Sordariomycetes</taxon>
        <taxon>Sordariomycetidae</taxon>
        <taxon>Sordariales</taxon>
        <taxon>Sordariaceae</taxon>
        <taxon>Neurospora</taxon>
    </lineage>
</organism>
<evidence type="ECO:0000256" key="2">
    <source>
        <dbReference type="SAM" id="SignalP"/>
    </source>
</evidence>
<feature type="region of interest" description="Disordered" evidence="1">
    <location>
        <begin position="78"/>
        <end position="136"/>
    </location>
</feature>
<feature type="signal peptide" evidence="2">
    <location>
        <begin position="1"/>
        <end position="21"/>
    </location>
</feature>
<evidence type="ECO:0000313" key="3">
    <source>
        <dbReference type="EMBL" id="KAK3345315.1"/>
    </source>
</evidence>
<keyword evidence="4" id="KW-1185">Reference proteome</keyword>
<name>A0AAE0JFU8_9PEZI</name>
<feature type="chain" id="PRO_5041938196" description="Stc1 domain-containing protein" evidence="2">
    <location>
        <begin position="22"/>
        <end position="136"/>
    </location>
</feature>
<reference evidence="3" key="1">
    <citation type="journal article" date="2023" name="Mol. Phylogenet. Evol.">
        <title>Genome-scale phylogeny and comparative genomics of the fungal order Sordariales.</title>
        <authorList>
            <person name="Hensen N."/>
            <person name="Bonometti L."/>
            <person name="Westerberg I."/>
            <person name="Brannstrom I.O."/>
            <person name="Guillou S."/>
            <person name="Cros-Aarteil S."/>
            <person name="Calhoun S."/>
            <person name="Haridas S."/>
            <person name="Kuo A."/>
            <person name="Mondo S."/>
            <person name="Pangilinan J."/>
            <person name="Riley R."/>
            <person name="LaButti K."/>
            <person name="Andreopoulos B."/>
            <person name="Lipzen A."/>
            <person name="Chen C."/>
            <person name="Yan M."/>
            <person name="Daum C."/>
            <person name="Ng V."/>
            <person name="Clum A."/>
            <person name="Steindorff A."/>
            <person name="Ohm R.A."/>
            <person name="Martin F."/>
            <person name="Silar P."/>
            <person name="Natvig D.O."/>
            <person name="Lalanne C."/>
            <person name="Gautier V."/>
            <person name="Ament-Velasquez S.L."/>
            <person name="Kruys A."/>
            <person name="Hutchinson M.I."/>
            <person name="Powell A.J."/>
            <person name="Barry K."/>
            <person name="Miller A.N."/>
            <person name="Grigoriev I.V."/>
            <person name="Debuchy R."/>
            <person name="Gladieux P."/>
            <person name="Hiltunen Thoren M."/>
            <person name="Johannesson H."/>
        </authorList>
    </citation>
    <scope>NUCLEOTIDE SEQUENCE</scope>
    <source>
        <strain evidence="3">CBS 560.94</strain>
    </source>
</reference>
<dbReference type="AlphaFoldDB" id="A0AAE0JFU8"/>
<feature type="compositionally biased region" description="Basic and acidic residues" evidence="1">
    <location>
        <begin position="103"/>
        <end position="128"/>
    </location>
</feature>
<accession>A0AAE0JFU8</accession>
<dbReference type="RefSeq" id="XP_062681928.1">
    <property type="nucleotide sequence ID" value="XM_062830573.1"/>
</dbReference>
<evidence type="ECO:0000313" key="4">
    <source>
        <dbReference type="Proteomes" id="UP001278500"/>
    </source>
</evidence>
<evidence type="ECO:0000256" key="1">
    <source>
        <dbReference type="SAM" id="MobiDB-lite"/>
    </source>
</evidence>
<proteinExistence type="predicted"/>
<comment type="caution">
    <text evidence="3">The sequence shown here is derived from an EMBL/GenBank/DDBJ whole genome shotgun (WGS) entry which is preliminary data.</text>
</comment>
<keyword evidence="2" id="KW-0732">Signal</keyword>
<feature type="compositionally biased region" description="Acidic residues" evidence="1">
    <location>
        <begin position="86"/>
        <end position="102"/>
    </location>
</feature>
<dbReference type="EMBL" id="JAUEPP010000004">
    <property type="protein sequence ID" value="KAK3345315.1"/>
    <property type="molecule type" value="Genomic_DNA"/>
</dbReference>
<evidence type="ECO:0008006" key="5">
    <source>
        <dbReference type="Google" id="ProtNLM"/>
    </source>
</evidence>